<name>A0AA40E2T1_9PEZI</name>
<dbReference type="Proteomes" id="UP001172102">
    <property type="component" value="Unassembled WGS sequence"/>
</dbReference>
<dbReference type="AlphaFoldDB" id="A0AA40E2T1"/>
<gene>
    <name evidence="1" type="ORF">B0H67DRAFT_576556</name>
</gene>
<keyword evidence="2" id="KW-1185">Reference proteome</keyword>
<dbReference type="EMBL" id="JAUKUA010000003">
    <property type="protein sequence ID" value="KAK0720543.1"/>
    <property type="molecule type" value="Genomic_DNA"/>
</dbReference>
<evidence type="ECO:0000313" key="2">
    <source>
        <dbReference type="Proteomes" id="UP001172102"/>
    </source>
</evidence>
<proteinExistence type="predicted"/>
<organism evidence="1 2">
    <name type="scientific">Lasiosphaeris hirsuta</name>
    <dbReference type="NCBI Taxonomy" id="260670"/>
    <lineage>
        <taxon>Eukaryota</taxon>
        <taxon>Fungi</taxon>
        <taxon>Dikarya</taxon>
        <taxon>Ascomycota</taxon>
        <taxon>Pezizomycotina</taxon>
        <taxon>Sordariomycetes</taxon>
        <taxon>Sordariomycetidae</taxon>
        <taxon>Sordariales</taxon>
        <taxon>Lasiosphaeriaceae</taxon>
        <taxon>Lasiosphaeris</taxon>
    </lineage>
</organism>
<comment type="caution">
    <text evidence="1">The sequence shown here is derived from an EMBL/GenBank/DDBJ whole genome shotgun (WGS) entry which is preliminary data.</text>
</comment>
<protein>
    <submittedName>
        <fullName evidence="1">Uncharacterized protein</fullName>
    </submittedName>
</protein>
<evidence type="ECO:0000313" key="1">
    <source>
        <dbReference type="EMBL" id="KAK0720543.1"/>
    </source>
</evidence>
<sequence length="134" mass="14473">MRLLNGSVTDQGGWEFATGHLDPEGYKSPQDLRDYWDSMVLNYWPVVTLVVNATYGDGNAVVPDAMARMFCVAPNCVDTGKAFSFSVVVPAVGNLSHHSGHNDHNATAKNSACPMGTPRSWGWVMMAILTALSV</sequence>
<accession>A0AA40E2T1</accession>
<reference evidence="1" key="1">
    <citation type="submission" date="2023-06" db="EMBL/GenBank/DDBJ databases">
        <title>Genome-scale phylogeny and comparative genomics of the fungal order Sordariales.</title>
        <authorList>
            <consortium name="Lawrence Berkeley National Laboratory"/>
            <person name="Hensen N."/>
            <person name="Bonometti L."/>
            <person name="Westerberg I."/>
            <person name="Brannstrom I.O."/>
            <person name="Guillou S."/>
            <person name="Cros-Aarteil S."/>
            <person name="Calhoun S."/>
            <person name="Haridas S."/>
            <person name="Kuo A."/>
            <person name="Mondo S."/>
            <person name="Pangilinan J."/>
            <person name="Riley R."/>
            <person name="Labutti K."/>
            <person name="Andreopoulos B."/>
            <person name="Lipzen A."/>
            <person name="Chen C."/>
            <person name="Yanf M."/>
            <person name="Daum C."/>
            <person name="Ng V."/>
            <person name="Clum A."/>
            <person name="Steindorff A."/>
            <person name="Ohm R."/>
            <person name="Martin F."/>
            <person name="Silar P."/>
            <person name="Natvig D."/>
            <person name="Lalanne C."/>
            <person name="Gautier V."/>
            <person name="Ament-Velasquez S.L."/>
            <person name="Kruys A."/>
            <person name="Hutchinson M.I."/>
            <person name="Powell A.J."/>
            <person name="Barry K."/>
            <person name="Miller A.N."/>
            <person name="Grigoriev I.V."/>
            <person name="Debuchy R."/>
            <person name="Gladieux P."/>
            <person name="Thoren M.H."/>
            <person name="Johannesson H."/>
        </authorList>
    </citation>
    <scope>NUCLEOTIDE SEQUENCE</scope>
    <source>
        <strain evidence="1">SMH4607-1</strain>
    </source>
</reference>